<gene>
    <name evidence="2" type="ORF">DWX97_03375</name>
</gene>
<organism evidence="2 3">
    <name type="scientific">Bacteroides cellulosilyticus</name>
    <dbReference type="NCBI Taxonomy" id="246787"/>
    <lineage>
        <taxon>Bacteria</taxon>
        <taxon>Pseudomonadati</taxon>
        <taxon>Bacteroidota</taxon>
        <taxon>Bacteroidia</taxon>
        <taxon>Bacteroidales</taxon>
        <taxon>Bacteroidaceae</taxon>
        <taxon>Bacteroides</taxon>
    </lineage>
</organism>
<dbReference type="Pfam" id="PF04738">
    <property type="entry name" value="Lant_dehydr_N"/>
    <property type="match status" value="1"/>
</dbReference>
<proteinExistence type="predicted"/>
<dbReference type="Proteomes" id="UP000283341">
    <property type="component" value="Unassembled WGS sequence"/>
</dbReference>
<evidence type="ECO:0000313" key="2">
    <source>
        <dbReference type="EMBL" id="RGS38999.1"/>
    </source>
</evidence>
<accession>A0A412IM12</accession>
<dbReference type="AlphaFoldDB" id="A0A412IM12"/>
<feature type="domain" description="Lantibiotic dehydratase N-terminal" evidence="1">
    <location>
        <begin position="41"/>
        <end position="687"/>
    </location>
</feature>
<name>A0A412IM12_9BACE</name>
<dbReference type="InterPro" id="IPR006827">
    <property type="entry name" value="Lant_deHydtase_N"/>
</dbReference>
<reference evidence="2 3" key="1">
    <citation type="submission" date="2018-08" db="EMBL/GenBank/DDBJ databases">
        <title>A genome reference for cultivated species of the human gut microbiota.</title>
        <authorList>
            <person name="Zou Y."/>
            <person name="Xue W."/>
            <person name="Luo G."/>
        </authorList>
    </citation>
    <scope>NUCLEOTIDE SEQUENCE [LARGE SCALE GENOMIC DNA]</scope>
    <source>
        <strain evidence="2 3">AF22-3AC</strain>
    </source>
</reference>
<dbReference type="EMBL" id="QRVJ01000002">
    <property type="protein sequence ID" value="RGS38999.1"/>
    <property type="molecule type" value="Genomic_DNA"/>
</dbReference>
<dbReference type="RefSeq" id="WP_118401791.1">
    <property type="nucleotide sequence ID" value="NZ_JADNFX010000003.1"/>
</dbReference>
<protein>
    <recommendedName>
        <fullName evidence="1">Lantibiotic dehydratase N-terminal domain-containing protein</fullName>
    </recommendedName>
</protein>
<evidence type="ECO:0000259" key="1">
    <source>
        <dbReference type="Pfam" id="PF04738"/>
    </source>
</evidence>
<evidence type="ECO:0000313" key="3">
    <source>
        <dbReference type="Proteomes" id="UP000283341"/>
    </source>
</evidence>
<comment type="caution">
    <text evidence="2">The sequence shown here is derived from an EMBL/GenBank/DDBJ whole genome shotgun (WGS) entry which is preliminary data.</text>
</comment>
<sequence>MKKLFKYQPFDKFVYRLPAFPLNQLKEVLDEKKELLEWFANDRIAEAIYVGSPNLFNELQRMSCSGVKEMDKIHKIKVSFIKYLSRMSTRCTPFGLFATCSVGQIGTATQLYVNSDISRCTRLDMYYLCTLVQSLSKLPDVKEKLRYYPNNTLYKLGGYRRYVEYKYSNNRRMHTISSVEGSKYLDAILKKTASGMLIKEMLDYLNEQRIEEGDAQCFIENLIQSQLLISELDVVITGGVYWDKMITVLSQMNLADDTRQLIDSLCHINLLLKKIDMGDSHSLKYYQQVVDVVSNMPIPYTEKFLFQIDATRKSIIATLGETVIIELQSLLSFFSKMDSVESSPLDSFRNAFHERYEEREIPLAIALDSELGIGYPLGHGIGDISPIIDNLILPQRQRVTKSTTSVQTLLLEKLLKAEKEGGNEIVFHEEEFNLVPENWNGFPETLYSVFQVVSLENGKPLLNIKSIGGSSAANLISRFAHLDPKIEELVKDISKKESELEKEGILAEIVHLPSSRVGNILSRPHLREYEIVYLTSSNLPETNRICIDDLMLSCRGGRLVLRSKKMNRKIIPRLTSAHNYYNDTLPIYRFLCDMQYQGKRTTFRFDWGELGDRIAYRPRVRYGNSILSLAAWTIRQDEIIAFFRLPDSDLIDNVTLWRTRRGIPLYALLSEGDNELFIDFHNILSVRAFLSTVRNRIGFQLLEFIFTQDELLVKGPDGEYLNECIVAFYRDLK</sequence>